<dbReference type="Proteomes" id="UP000288805">
    <property type="component" value="Unassembled WGS sequence"/>
</dbReference>
<dbReference type="AlphaFoldDB" id="A0A438CGM9"/>
<accession>A0A438CGM9</accession>
<dbReference type="PANTHER" id="PTHR37610:SF97">
    <property type="entry name" value="RETROTRANSPOSON GAG DOMAIN-CONTAINING PROTEIN"/>
    <property type="match status" value="1"/>
</dbReference>
<evidence type="ECO:0000259" key="3">
    <source>
        <dbReference type="Pfam" id="PF25597"/>
    </source>
</evidence>
<proteinExistence type="predicted"/>
<gene>
    <name evidence="4" type="primary">POLX_3976</name>
    <name evidence="4" type="ORF">CK203_096208</name>
</gene>
<evidence type="ECO:0000259" key="1">
    <source>
        <dbReference type="Pfam" id="PF07727"/>
    </source>
</evidence>
<sequence length="732" mass="82354">MRARLVLDRYFEPCYVAPTEGVLGKNLLEIEVDSMKPHVKPKVPSKDYSLISLLGRDFPTGETHRDCDPLLVNGNHHRVTALMKWHMVLSSNPVMILRIYPRASSYGMVKSRLTDMGILTACSPSDQVKLSKENPVLTRRAEETMTLKEDESIRVPAVWDGYGRKVYVQNGRSVAGARYEMHHVVPNLLRREGSLCNYYAFVYKLPSQFPFCCTLRSDLLPSMARGSSQVASNQRSTMNTTKIIGPSTIMEDSGSPHFLRNGDHPRMILVSHSLTGPNFNTWSRSMTTALTARNKISFIDGTLPRPDSGHLLYNAWIRYNSMVTSWILNSVSKEIVDSLLYIETVSKIWQDLRDRFHQSNGPRIFQIKKHPIALNQGAMDWQEERQRTITHGIPSLSEIAPVANAVSAPAKQRRERPICSHCGVQGHTIDQCYKIHGPTIDCSSELSASCKRLSLLKLCGLLLLFPVFMFIVITSPCLQLDFGIIDSPRHKFSPRVSPCIFLRYPPGYKGYKLLDLDTNTQFISRNVVFHESKFLFHNTPSPSVTHDIFFGCILPTLVSSSSPKISISSTSPSLQVDSTHIRHPPYLQDYHCYSTIVESSSTSHLLSQVLSYHKLSSTHTTFVCALSSHVEPASYAHAIDILEWQIAMADELRALKSNKTWFVVSLLHGKHPVGCKWVYKIKYLADGSINCYKAHLVAKGYTQQGVDYLDNFSPVAKLVTVKVLLSFVAIHS</sequence>
<dbReference type="PANTHER" id="PTHR37610">
    <property type="entry name" value="CCHC-TYPE DOMAIN-CONTAINING PROTEIN"/>
    <property type="match status" value="1"/>
</dbReference>
<evidence type="ECO:0000313" key="4">
    <source>
        <dbReference type="EMBL" id="RVW22354.1"/>
    </source>
</evidence>
<organism evidence="4 5">
    <name type="scientific">Vitis vinifera</name>
    <name type="common">Grape</name>
    <dbReference type="NCBI Taxonomy" id="29760"/>
    <lineage>
        <taxon>Eukaryota</taxon>
        <taxon>Viridiplantae</taxon>
        <taxon>Streptophyta</taxon>
        <taxon>Embryophyta</taxon>
        <taxon>Tracheophyta</taxon>
        <taxon>Spermatophyta</taxon>
        <taxon>Magnoliopsida</taxon>
        <taxon>eudicotyledons</taxon>
        <taxon>Gunneridae</taxon>
        <taxon>Pentapetalae</taxon>
        <taxon>rosids</taxon>
        <taxon>Vitales</taxon>
        <taxon>Vitaceae</taxon>
        <taxon>Viteae</taxon>
        <taxon>Vitis</taxon>
    </lineage>
</organism>
<comment type="caution">
    <text evidence="4">The sequence shown here is derived from an EMBL/GenBank/DDBJ whole genome shotgun (WGS) entry which is preliminary data.</text>
</comment>
<evidence type="ECO:0000313" key="5">
    <source>
        <dbReference type="Proteomes" id="UP000288805"/>
    </source>
</evidence>
<dbReference type="Pfam" id="PF14244">
    <property type="entry name" value="Retrotran_gag_3"/>
    <property type="match status" value="1"/>
</dbReference>
<dbReference type="Pfam" id="PF25597">
    <property type="entry name" value="SH3_retrovirus"/>
    <property type="match status" value="1"/>
</dbReference>
<protein>
    <submittedName>
        <fullName evidence="4">Retrovirus-related Pol polyprotein from transposon TNT 1-94</fullName>
    </submittedName>
</protein>
<name>A0A438CGM9_VITVI</name>
<dbReference type="EMBL" id="QGNW01002237">
    <property type="protein sequence ID" value="RVW22354.1"/>
    <property type="molecule type" value="Genomic_DNA"/>
</dbReference>
<dbReference type="Pfam" id="PF07727">
    <property type="entry name" value="RVT_2"/>
    <property type="match status" value="1"/>
</dbReference>
<feature type="domain" description="Retrotransposon Copia-like N-terminal" evidence="2">
    <location>
        <begin position="263"/>
        <end position="307"/>
    </location>
</feature>
<reference evidence="4 5" key="1">
    <citation type="journal article" date="2018" name="PLoS Genet.">
        <title>Population sequencing reveals clonal diversity and ancestral inbreeding in the grapevine cultivar Chardonnay.</title>
        <authorList>
            <person name="Roach M.J."/>
            <person name="Johnson D.L."/>
            <person name="Bohlmann J."/>
            <person name="van Vuuren H.J."/>
            <person name="Jones S.J."/>
            <person name="Pretorius I.S."/>
            <person name="Schmidt S.A."/>
            <person name="Borneman A.R."/>
        </authorList>
    </citation>
    <scope>NUCLEOTIDE SEQUENCE [LARGE SCALE GENOMIC DNA]</scope>
    <source>
        <strain evidence="5">cv. Chardonnay</strain>
        <tissue evidence="4">Leaf</tissue>
    </source>
</reference>
<dbReference type="InterPro" id="IPR029472">
    <property type="entry name" value="Copia-like_N"/>
</dbReference>
<dbReference type="InterPro" id="IPR057670">
    <property type="entry name" value="SH3_retrovirus"/>
</dbReference>
<feature type="domain" description="Reverse transcriptase Ty1/copia-type" evidence="1">
    <location>
        <begin position="658"/>
        <end position="729"/>
    </location>
</feature>
<evidence type="ECO:0000259" key="2">
    <source>
        <dbReference type="Pfam" id="PF14244"/>
    </source>
</evidence>
<feature type="domain" description="Retroviral polymerase SH3-like" evidence="3">
    <location>
        <begin position="488"/>
        <end position="538"/>
    </location>
</feature>
<dbReference type="InterPro" id="IPR013103">
    <property type="entry name" value="RVT_2"/>
</dbReference>